<evidence type="ECO:0000256" key="2">
    <source>
        <dbReference type="SAM" id="Phobius"/>
    </source>
</evidence>
<evidence type="ECO:0000313" key="4">
    <source>
        <dbReference type="Proteomes" id="UP001500051"/>
    </source>
</evidence>
<comment type="caution">
    <text evidence="3">The sequence shown here is derived from an EMBL/GenBank/DDBJ whole genome shotgun (WGS) entry which is preliminary data.</text>
</comment>
<keyword evidence="4" id="KW-1185">Reference proteome</keyword>
<dbReference type="EMBL" id="BAAAYX010000001">
    <property type="protein sequence ID" value="GAA3689478.1"/>
    <property type="molecule type" value="Genomic_DNA"/>
</dbReference>
<sequence>MPRLRTDDGSRKLRAVWLGPAGHTLPFQWTYVQWAVTLIAVPVAGTIGTAIVYALLGDPVWAFGLGGLWFGAGGVYVAIHLMRNVTFDEPLSYQRRLVKGEFSRQYSQPVGARRLTVEFEQPSIHYLAAPIRRAMGWDNTAQQPLAVTSPRSRAEAALANPNVTTPITAPTIVRTSAPPQSSTEVEALAPPLSPRPNPYTTSART</sequence>
<feature type="region of interest" description="Disordered" evidence="1">
    <location>
        <begin position="167"/>
        <end position="205"/>
    </location>
</feature>
<name>A0ABP7CKG8_9ACTN</name>
<evidence type="ECO:0000256" key="1">
    <source>
        <dbReference type="SAM" id="MobiDB-lite"/>
    </source>
</evidence>
<feature type="compositionally biased region" description="Polar residues" evidence="1">
    <location>
        <begin position="167"/>
        <end position="184"/>
    </location>
</feature>
<dbReference type="RefSeq" id="WP_344810229.1">
    <property type="nucleotide sequence ID" value="NZ_BAAAYX010000001.1"/>
</dbReference>
<evidence type="ECO:0008006" key="5">
    <source>
        <dbReference type="Google" id="ProtNLM"/>
    </source>
</evidence>
<keyword evidence="2" id="KW-0472">Membrane</keyword>
<reference evidence="4" key="1">
    <citation type="journal article" date="2019" name="Int. J. Syst. Evol. Microbiol.">
        <title>The Global Catalogue of Microorganisms (GCM) 10K type strain sequencing project: providing services to taxonomists for standard genome sequencing and annotation.</title>
        <authorList>
            <consortium name="The Broad Institute Genomics Platform"/>
            <consortium name="The Broad Institute Genome Sequencing Center for Infectious Disease"/>
            <person name="Wu L."/>
            <person name="Ma J."/>
        </authorList>
    </citation>
    <scope>NUCLEOTIDE SEQUENCE [LARGE SCALE GENOMIC DNA]</scope>
    <source>
        <strain evidence="4">JCM 16548</strain>
    </source>
</reference>
<protein>
    <recommendedName>
        <fullName evidence="5">PH domain-containing protein</fullName>
    </recommendedName>
</protein>
<proteinExistence type="predicted"/>
<evidence type="ECO:0000313" key="3">
    <source>
        <dbReference type="EMBL" id="GAA3689478.1"/>
    </source>
</evidence>
<keyword evidence="2" id="KW-0812">Transmembrane</keyword>
<feature type="transmembrane region" description="Helical" evidence="2">
    <location>
        <begin position="60"/>
        <end position="79"/>
    </location>
</feature>
<accession>A0ABP7CKG8</accession>
<organism evidence="3 4">
    <name type="scientific">Microlunatus aurantiacus</name>
    <dbReference type="NCBI Taxonomy" id="446786"/>
    <lineage>
        <taxon>Bacteria</taxon>
        <taxon>Bacillati</taxon>
        <taxon>Actinomycetota</taxon>
        <taxon>Actinomycetes</taxon>
        <taxon>Propionibacteriales</taxon>
        <taxon>Propionibacteriaceae</taxon>
        <taxon>Microlunatus</taxon>
    </lineage>
</organism>
<dbReference type="Proteomes" id="UP001500051">
    <property type="component" value="Unassembled WGS sequence"/>
</dbReference>
<keyword evidence="2" id="KW-1133">Transmembrane helix</keyword>
<feature type="transmembrane region" description="Helical" evidence="2">
    <location>
        <begin position="31"/>
        <end position="54"/>
    </location>
</feature>
<gene>
    <name evidence="3" type="ORF">GCM10022204_00210</name>
</gene>